<accession>A0A8S5LCP9</accession>
<protein>
    <submittedName>
        <fullName evidence="1">Zinc-ribbon containing domain protein</fullName>
    </submittedName>
</protein>
<sequence length="71" mass="7979">MKESKKGVRCQLSGVSSTTSDTSFVIRHLSLNTCPHKHKELRTLAHYVTVEVTALFCKDCGAQLTKEEWNV</sequence>
<name>A0A8S5LCP9_9CAUD</name>
<organism evidence="1">
    <name type="scientific">Siphoviridae sp. ctjjE1</name>
    <dbReference type="NCBI Taxonomy" id="2823595"/>
    <lineage>
        <taxon>Viruses</taxon>
        <taxon>Duplodnaviria</taxon>
        <taxon>Heunggongvirae</taxon>
        <taxon>Uroviricota</taxon>
        <taxon>Caudoviricetes</taxon>
    </lineage>
</organism>
<dbReference type="EMBL" id="BK014686">
    <property type="protein sequence ID" value="DAD67781.1"/>
    <property type="molecule type" value="Genomic_DNA"/>
</dbReference>
<proteinExistence type="predicted"/>
<reference evidence="1" key="1">
    <citation type="journal article" date="2021" name="Proc. Natl. Acad. Sci. U.S.A.">
        <title>A Catalog of Tens of Thousands of Viruses from Human Metagenomes Reveals Hidden Associations with Chronic Diseases.</title>
        <authorList>
            <person name="Tisza M.J."/>
            <person name="Buck C.B."/>
        </authorList>
    </citation>
    <scope>NUCLEOTIDE SEQUENCE</scope>
    <source>
        <strain evidence="1">CtjjE1</strain>
    </source>
</reference>
<evidence type="ECO:0000313" key="1">
    <source>
        <dbReference type="EMBL" id="DAD67781.1"/>
    </source>
</evidence>